<comment type="caution">
    <text evidence="2">The sequence shown here is derived from an EMBL/GenBank/DDBJ whole genome shotgun (WGS) entry which is preliminary data.</text>
</comment>
<evidence type="ECO:0000313" key="2">
    <source>
        <dbReference type="EMBL" id="NNF07183.1"/>
    </source>
</evidence>
<evidence type="ECO:0000313" key="3">
    <source>
        <dbReference type="Proteomes" id="UP000547674"/>
    </source>
</evidence>
<feature type="non-terminal residue" evidence="2">
    <location>
        <position position="1"/>
    </location>
</feature>
<proteinExistence type="predicted"/>
<gene>
    <name evidence="2" type="ORF">HKN21_10520</name>
</gene>
<dbReference type="Proteomes" id="UP000547674">
    <property type="component" value="Unassembled WGS sequence"/>
</dbReference>
<organism evidence="2 3">
    <name type="scientific">Eiseniibacteriota bacterium</name>
    <dbReference type="NCBI Taxonomy" id="2212470"/>
    <lineage>
        <taxon>Bacteria</taxon>
        <taxon>Candidatus Eiseniibacteriota</taxon>
    </lineage>
</organism>
<protein>
    <submittedName>
        <fullName evidence="2">Uncharacterized protein</fullName>
    </submittedName>
</protein>
<accession>A0A7Y2EFJ3</accession>
<feature type="region of interest" description="Disordered" evidence="1">
    <location>
        <begin position="1"/>
        <end position="23"/>
    </location>
</feature>
<reference evidence="2 3" key="1">
    <citation type="submission" date="2020-03" db="EMBL/GenBank/DDBJ databases">
        <title>Metabolic flexibility allows generalist bacteria to become dominant in a frequently disturbed ecosystem.</title>
        <authorList>
            <person name="Chen Y.-J."/>
            <person name="Leung P.M."/>
            <person name="Bay S.K."/>
            <person name="Hugenholtz P."/>
            <person name="Kessler A.J."/>
            <person name="Shelley G."/>
            <person name="Waite D.W."/>
            <person name="Cook P.L."/>
            <person name="Greening C."/>
        </authorList>
    </citation>
    <scope>NUCLEOTIDE SEQUENCE [LARGE SCALE GENOMIC DNA]</scope>
    <source>
        <strain evidence="2">SS_bin_28</strain>
    </source>
</reference>
<dbReference type="EMBL" id="JABDJR010000423">
    <property type="protein sequence ID" value="NNF07183.1"/>
    <property type="molecule type" value="Genomic_DNA"/>
</dbReference>
<sequence length="108" mass="12087">TCFDPAGPPVEVIWEPNQGPHNPGGPVCEEWQEIYPNFGTLCHIDDWVDADGSGSVTPCDDVFSKGLRYHIDDIKLNIIIEPVSTGTEKNRWGELKKRFFGSHDNMDS</sequence>
<dbReference type="AlphaFoldDB" id="A0A7Y2EFJ3"/>
<name>A0A7Y2EFJ3_UNCEI</name>
<evidence type="ECO:0000256" key="1">
    <source>
        <dbReference type="SAM" id="MobiDB-lite"/>
    </source>
</evidence>